<evidence type="ECO:0000313" key="2">
    <source>
        <dbReference type="Proteomes" id="UP001458880"/>
    </source>
</evidence>
<dbReference type="PANTHER" id="PTHR46263:SF1">
    <property type="entry name" value="ARMADILLO REPEAT-CONTAINING PROTEIN 7"/>
    <property type="match status" value="1"/>
</dbReference>
<evidence type="ECO:0008006" key="3">
    <source>
        <dbReference type="Google" id="ProtNLM"/>
    </source>
</evidence>
<dbReference type="PANTHER" id="PTHR46263">
    <property type="entry name" value="ARMADILLO REPEAT-CONTAINING PROTEIN 7"/>
    <property type="match status" value="1"/>
</dbReference>
<comment type="caution">
    <text evidence="1">The sequence shown here is derived from an EMBL/GenBank/DDBJ whole genome shotgun (WGS) entry which is preliminary data.</text>
</comment>
<keyword evidence="2" id="KW-1185">Reference proteome</keyword>
<protein>
    <recommendedName>
        <fullName evidence="3">Armadillo repeat-containing protein 7</fullName>
    </recommendedName>
</protein>
<dbReference type="AlphaFoldDB" id="A0AAW1LFK6"/>
<reference evidence="1 2" key="1">
    <citation type="journal article" date="2024" name="BMC Genomics">
        <title>De novo assembly and annotation of Popillia japonica's genome with initial clues to its potential as an invasive pest.</title>
        <authorList>
            <person name="Cucini C."/>
            <person name="Boschi S."/>
            <person name="Funari R."/>
            <person name="Cardaioli E."/>
            <person name="Iannotti N."/>
            <person name="Marturano G."/>
            <person name="Paoli F."/>
            <person name="Bruttini M."/>
            <person name="Carapelli A."/>
            <person name="Frati F."/>
            <person name="Nardi F."/>
        </authorList>
    </citation>
    <scope>NUCLEOTIDE SEQUENCE [LARGE SCALE GENOMIC DNA]</scope>
    <source>
        <strain evidence="1">DMR45628</strain>
    </source>
</reference>
<organism evidence="1 2">
    <name type="scientific">Popillia japonica</name>
    <name type="common">Japanese beetle</name>
    <dbReference type="NCBI Taxonomy" id="7064"/>
    <lineage>
        <taxon>Eukaryota</taxon>
        <taxon>Metazoa</taxon>
        <taxon>Ecdysozoa</taxon>
        <taxon>Arthropoda</taxon>
        <taxon>Hexapoda</taxon>
        <taxon>Insecta</taxon>
        <taxon>Pterygota</taxon>
        <taxon>Neoptera</taxon>
        <taxon>Endopterygota</taxon>
        <taxon>Coleoptera</taxon>
        <taxon>Polyphaga</taxon>
        <taxon>Scarabaeiformia</taxon>
        <taxon>Scarabaeidae</taxon>
        <taxon>Rutelinae</taxon>
        <taxon>Popillia</taxon>
    </lineage>
</organism>
<dbReference type="Gene3D" id="1.25.10.10">
    <property type="entry name" value="Leucine-rich Repeat Variant"/>
    <property type="match status" value="1"/>
</dbReference>
<gene>
    <name evidence="1" type="ORF">QE152_g13304</name>
</gene>
<name>A0AAW1LFK6_POPJA</name>
<dbReference type="EMBL" id="JASPKY010000125">
    <property type="protein sequence ID" value="KAK9731859.1"/>
    <property type="molecule type" value="Genomic_DNA"/>
</dbReference>
<sequence>MFSKKEQLLAKTGPDGVGRFDYLKQLVDEFNKTQSDDAKQQILANLANFAYDPINYDYIRDLHIVDLFLSQLSGSKDELLHYGLTGLCNLSSDPTYKDYITKSNGIFLISQQLLHRNIDIALNALTTLIFLITPETQASITTPDIINKVLHYQNHQNTRFKNLSAIFLEDFCTPEQIDCAKKLSLNTCDIPLPN</sequence>
<proteinExistence type="predicted"/>
<dbReference type="InterPro" id="IPR011989">
    <property type="entry name" value="ARM-like"/>
</dbReference>
<evidence type="ECO:0000313" key="1">
    <source>
        <dbReference type="EMBL" id="KAK9731859.1"/>
    </source>
</evidence>
<dbReference type="SUPFAM" id="SSF48371">
    <property type="entry name" value="ARM repeat"/>
    <property type="match status" value="1"/>
</dbReference>
<accession>A0AAW1LFK6</accession>
<dbReference type="InterPro" id="IPR042462">
    <property type="entry name" value="ARMC7"/>
</dbReference>
<dbReference type="Proteomes" id="UP001458880">
    <property type="component" value="Unassembled WGS sequence"/>
</dbReference>
<dbReference type="InterPro" id="IPR016024">
    <property type="entry name" value="ARM-type_fold"/>
</dbReference>